<dbReference type="RefSeq" id="WP_095722597.1">
    <property type="nucleotide sequence ID" value="NZ_NTFS01000170.1"/>
</dbReference>
<organism evidence="1 2">
    <name type="scientific">Brunnivagina elsteri CCALA 953</name>
    <dbReference type="NCBI Taxonomy" id="987040"/>
    <lineage>
        <taxon>Bacteria</taxon>
        <taxon>Bacillati</taxon>
        <taxon>Cyanobacteriota</taxon>
        <taxon>Cyanophyceae</taxon>
        <taxon>Nostocales</taxon>
        <taxon>Calotrichaceae</taxon>
        <taxon>Brunnivagina</taxon>
    </lineage>
</organism>
<reference evidence="1 2" key="1">
    <citation type="submission" date="2017-08" db="EMBL/GenBank/DDBJ databases">
        <title>Draft genome sequence of filamentous cyanobacterium Calothrix elsteri CCALA 953.</title>
        <authorList>
            <person name="Gagunashvili A.N."/>
            <person name="Elster J."/>
            <person name="Andresson O.S."/>
        </authorList>
    </citation>
    <scope>NUCLEOTIDE SEQUENCE [LARGE SCALE GENOMIC DNA]</scope>
    <source>
        <strain evidence="1 2">CCALA 953</strain>
    </source>
</reference>
<proteinExistence type="predicted"/>
<gene>
    <name evidence="1" type="ORF">CK510_15725</name>
</gene>
<comment type="caution">
    <text evidence="1">The sequence shown here is derived from an EMBL/GenBank/DDBJ whole genome shotgun (WGS) entry which is preliminary data.</text>
</comment>
<dbReference type="Proteomes" id="UP000218238">
    <property type="component" value="Unassembled WGS sequence"/>
</dbReference>
<protein>
    <submittedName>
        <fullName evidence="1">Uncharacterized protein</fullName>
    </submittedName>
</protein>
<evidence type="ECO:0000313" key="2">
    <source>
        <dbReference type="Proteomes" id="UP000218238"/>
    </source>
</evidence>
<dbReference type="EMBL" id="NTFS01000170">
    <property type="protein sequence ID" value="PAX53105.1"/>
    <property type="molecule type" value="Genomic_DNA"/>
</dbReference>
<name>A0A2A2THJ6_9CYAN</name>
<keyword evidence="2" id="KW-1185">Reference proteome</keyword>
<sequence>MTTSNQHGNYPNACVFSIPIVLQIPIQLQPEVSAAPPVCVMQNGYSKQQLPASTPQATY</sequence>
<evidence type="ECO:0000313" key="1">
    <source>
        <dbReference type="EMBL" id="PAX53105.1"/>
    </source>
</evidence>
<dbReference type="AlphaFoldDB" id="A0A2A2THJ6"/>
<accession>A0A2A2THJ6</accession>